<dbReference type="AlphaFoldDB" id="A0A844CSP4"/>
<dbReference type="Proteomes" id="UP000439986">
    <property type="component" value="Unassembled WGS sequence"/>
</dbReference>
<dbReference type="RefSeq" id="WP_154355982.1">
    <property type="nucleotide sequence ID" value="NZ_WKJL01000001.1"/>
</dbReference>
<reference evidence="1 2" key="1">
    <citation type="submission" date="2019-11" db="EMBL/GenBank/DDBJ databases">
        <title>Novel species isolated from a subtropical stream in China.</title>
        <authorList>
            <person name="Lu H."/>
        </authorList>
    </citation>
    <scope>NUCLEOTIDE SEQUENCE [LARGE SCALE GENOMIC DNA]</scope>
    <source>
        <strain evidence="1 2">FT26W</strain>
    </source>
</reference>
<gene>
    <name evidence="1" type="ORF">GJ698_02435</name>
</gene>
<name>A0A844CSP4_9BURK</name>
<accession>A0A844CSP4</accession>
<evidence type="ECO:0000313" key="1">
    <source>
        <dbReference type="EMBL" id="MRW82948.1"/>
    </source>
</evidence>
<keyword evidence="2" id="KW-1185">Reference proteome</keyword>
<comment type="caution">
    <text evidence="1">The sequence shown here is derived from an EMBL/GenBank/DDBJ whole genome shotgun (WGS) entry which is preliminary data.</text>
</comment>
<sequence>MNDHDITKEGIRVKPGQVWLDFDKRTNGGKRTVTVDRVVDGGAFVTTNGVTKANGKPYTSRLSVRRMHKGATGWALVSEAP</sequence>
<organism evidence="1 2">
    <name type="scientific">Duganella aquatilis</name>
    <dbReference type="NCBI Taxonomy" id="2666082"/>
    <lineage>
        <taxon>Bacteria</taxon>
        <taxon>Pseudomonadati</taxon>
        <taxon>Pseudomonadota</taxon>
        <taxon>Betaproteobacteria</taxon>
        <taxon>Burkholderiales</taxon>
        <taxon>Oxalobacteraceae</taxon>
        <taxon>Telluria group</taxon>
        <taxon>Duganella</taxon>
    </lineage>
</organism>
<protein>
    <submittedName>
        <fullName evidence="1">Uncharacterized protein</fullName>
    </submittedName>
</protein>
<proteinExistence type="predicted"/>
<dbReference type="EMBL" id="WKJL01000001">
    <property type="protein sequence ID" value="MRW82948.1"/>
    <property type="molecule type" value="Genomic_DNA"/>
</dbReference>
<evidence type="ECO:0000313" key="2">
    <source>
        <dbReference type="Proteomes" id="UP000439986"/>
    </source>
</evidence>